<dbReference type="PANTHER" id="PTHR46455">
    <property type="entry name" value="SET AND MYND DOMAIN CONTAINING, ARTHROPOD-SPECIFIC, MEMBER 4, ISOFORM A"/>
    <property type="match status" value="1"/>
</dbReference>
<feature type="domain" description="SET" evidence="4">
    <location>
        <begin position="44"/>
        <end position="278"/>
    </location>
</feature>
<dbReference type="GO" id="GO:0008270">
    <property type="term" value="F:zinc ion binding"/>
    <property type="evidence" value="ECO:0007669"/>
    <property type="project" value="UniProtKB-KW"/>
</dbReference>
<dbReference type="GO" id="GO:0008170">
    <property type="term" value="F:N-methyltransferase activity"/>
    <property type="evidence" value="ECO:0007669"/>
    <property type="project" value="UniProtKB-ARBA"/>
</dbReference>
<dbReference type="RefSeq" id="XP_015595613.1">
    <property type="nucleotide sequence ID" value="XM_015740127.2"/>
</dbReference>
<dbReference type="Gene3D" id="6.10.140.2220">
    <property type="match status" value="2"/>
</dbReference>
<dbReference type="Pfam" id="PF00856">
    <property type="entry name" value="SET"/>
    <property type="match status" value="1"/>
</dbReference>
<dbReference type="KEGG" id="ccin:107267921"/>
<dbReference type="GO" id="GO:0008757">
    <property type="term" value="F:S-adenosylmethionine-dependent methyltransferase activity"/>
    <property type="evidence" value="ECO:0007669"/>
    <property type="project" value="UniProtKB-ARBA"/>
</dbReference>
<dbReference type="Pfam" id="PF01753">
    <property type="entry name" value="zf-MYND"/>
    <property type="match status" value="1"/>
</dbReference>
<protein>
    <submittedName>
        <fullName evidence="6 7">Protein msta isoform X1</fullName>
    </submittedName>
</protein>
<dbReference type="SUPFAM" id="SSF82199">
    <property type="entry name" value="SET domain"/>
    <property type="match status" value="1"/>
</dbReference>
<name>A0AAJ7W1X0_CEPCN</name>
<evidence type="ECO:0000256" key="1">
    <source>
        <dbReference type="ARBA" id="ARBA00022723"/>
    </source>
</evidence>
<evidence type="ECO:0000256" key="2">
    <source>
        <dbReference type="ARBA" id="ARBA00022771"/>
    </source>
</evidence>
<dbReference type="PROSITE" id="PS50280">
    <property type="entry name" value="SET"/>
    <property type="match status" value="1"/>
</dbReference>
<evidence type="ECO:0000259" key="4">
    <source>
        <dbReference type="PROSITE" id="PS50280"/>
    </source>
</evidence>
<dbReference type="GeneID" id="107267921"/>
<dbReference type="InterPro" id="IPR046341">
    <property type="entry name" value="SET_dom_sf"/>
</dbReference>
<evidence type="ECO:0000313" key="6">
    <source>
        <dbReference type="RefSeq" id="XP_015595613.1"/>
    </source>
</evidence>
<organism evidence="5 7">
    <name type="scientific">Cephus cinctus</name>
    <name type="common">Wheat stem sawfly</name>
    <dbReference type="NCBI Taxonomy" id="211228"/>
    <lineage>
        <taxon>Eukaryota</taxon>
        <taxon>Metazoa</taxon>
        <taxon>Ecdysozoa</taxon>
        <taxon>Arthropoda</taxon>
        <taxon>Hexapoda</taxon>
        <taxon>Insecta</taxon>
        <taxon>Pterygota</taxon>
        <taxon>Neoptera</taxon>
        <taxon>Endopterygota</taxon>
        <taxon>Hymenoptera</taxon>
        <taxon>Cephoidea</taxon>
        <taxon>Cephidae</taxon>
        <taxon>Cephus</taxon>
    </lineage>
</organism>
<dbReference type="InterPro" id="IPR053010">
    <property type="entry name" value="SET_SmydA-8"/>
</dbReference>
<keyword evidence="5" id="KW-1185">Reference proteome</keyword>
<gene>
    <name evidence="6 7" type="primary">LOC107267921</name>
</gene>
<keyword evidence="3" id="KW-0862">Zinc</keyword>
<dbReference type="Proteomes" id="UP000694920">
    <property type="component" value="Unplaced"/>
</dbReference>
<evidence type="ECO:0000313" key="5">
    <source>
        <dbReference type="Proteomes" id="UP000694920"/>
    </source>
</evidence>
<reference evidence="6 7" key="1">
    <citation type="submission" date="2025-04" db="UniProtKB">
        <authorList>
            <consortium name="RefSeq"/>
        </authorList>
    </citation>
    <scope>IDENTIFICATION</scope>
</reference>
<dbReference type="Gene3D" id="1.10.220.160">
    <property type="match status" value="1"/>
</dbReference>
<dbReference type="SMART" id="SM00317">
    <property type="entry name" value="SET"/>
    <property type="match status" value="1"/>
</dbReference>
<keyword evidence="1" id="KW-0479">Metal-binding</keyword>
<dbReference type="InterPro" id="IPR001214">
    <property type="entry name" value="SET_dom"/>
</dbReference>
<evidence type="ECO:0000313" key="7">
    <source>
        <dbReference type="RefSeq" id="XP_024940972.1"/>
    </source>
</evidence>
<dbReference type="AlphaFoldDB" id="A0AAJ7W1X0"/>
<dbReference type="PANTHER" id="PTHR46455:SF1">
    <property type="entry name" value="SET AND MYND DOMAIN CONTAINING, ARTHROPOD-SPECIFIC, MEMBER 2"/>
    <property type="match status" value="1"/>
</dbReference>
<dbReference type="InterPro" id="IPR002893">
    <property type="entry name" value="Znf_MYND"/>
</dbReference>
<sequence>MTDVKYCPICTKSASLPCSSCKNAVYCSQEHQLSHSPEHKHQRSPVKVAFSEKYGRYLIATRDLKAGELILRESPFILGPKSFTLPVCLGCHREFSKGDVIENCERCGWPVCSVNCSNATIHANECEVFVRANYKAPVISANFEKIPAYGILTPLRCLLLANQDKDKLNYLQGHLQERYNTPLYQGYRYGVVLVIKKMLKLPYEEEDILNVCAILDTNSFDVRGASKQRARAIYYQSAMMSHDCSPNTRHTFDPETLEIILYTTKFVPKGESLTATYTQTLWNTTRRRAHLKVAKCFDCSCNRCSDPTEFGTYAGSIKCSECSGFICSTNPLDCIADWKCNNCGEITLANEMTWNDEVIRSEIRSLELTDPNELEGFLERYKNTLHETNSHVIEVKYALTQLYSGEYGTADKIITERLERRIEFCRELLAVAEKLDAGATKWRGQLLLNLQEALVAWAKKEFKQKNITKTLLQENLNMATEYLKEAASILQVDRDLCTALPKHMKNLKMAVKNL</sequence>
<accession>A0AAJ7W1X0</accession>
<keyword evidence="2" id="KW-0863">Zinc-finger</keyword>
<proteinExistence type="predicted"/>
<evidence type="ECO:0000256" key="3">
    <source>
        <dbReference type="ARBA" id="ARBA00022833"/>
    </source>
</evidence>
<dbReference type="Gene3D" id="2.170.270.10">
    <property type="entry name" value="SET domain"/>
    <property type="match status" value="1"/>
</dbReference>
<dbReference type="GO" id="GO:0008276">
    <property type="term" value="F:protein methyltransferase activity"/>
    <property type="evidence" value="ECO:0007669"/>
    <property type="project" value="UniProtKB-ARBA"/>
</dbReference>
<dbReference type="CDD" id="cd20071">
    <property type="entry name" value="SET_SMYD"/>
    <property type="match status" value="1"/>
</dbReference>
<dbReference type="RefSeq" id="XP_024940972.1">
    <property type="nucleotide sequence ID" value="XM_025085204.1"/>
</dbReference>